<reference evidence="3 4" key="2">
    <citation type="submission" date="2024-07" db="EMBL/GenBank/DDBJ databases">
        <authorList>
            <person name="Akdeniz Z."/>
        </authorList>
    </citation>
    <scope>NUCLEOTIDE SEQUENCE [LARGE SCALE GENOMIC DNA]</scope>
</reference>
<dbReference type="Proteomes" id="UP001642409">
    <property type="component" value="Unassembled WGS sequence"/>
</dbReference>
<proteinExistence type="predicted"/>
<name>A0AA86QTS3_9EUKA</name>
<feature type="coiled-coil region" evidence="1">
    <location>
        <begin position="413"/>
        <end position="440"/>
    </location>
</feature>
<protein>
    <submittedName>
        <fullName evidence="3">Hypothetical_protein</fullName>
    </submittedName>
</protein>
<evidence type="ECO:0000313" key="3">
    <source>
        <dbReference type="EMBL" id="CAL6064570.1"/>
    </source>
</evidence>
<gene>
    <name evidence="3" type="ORF">HINF_LOCUS51418</name>
    <name evidence="2" type="ORF">HINF_LOCUS53556</name>
</gene>
<dbReference type="AlphaFoldDB" id="A0AA86QTS3"/>
<organism evidence="2">
    <name type="scientific">Hexamita inflata</name>
    <dbReference type="NCBI Taxonomy" id="28002"/>
    <lineage>
        <taxon>Eukaryota</taxon>
        <taxon>Metamonada</taxon>
        <taxon>Diplomonadida</taxon>
        <taxon>Hexamitidae</taxon>
        <taxon>Hexamitinae</taxon>
        <taxon>Hexamita</taxon>
    </lineage>
</organism>
<dbReference type="EMBL" id="CAXDID020000251">
    <property type="protein sequence ID" value="CAL6064570.1"/>
    <property type="molecule type" value="Genomic_DNA"/>
</dbReference>
<evidence type="ECO:0000256" key="1">
    <source>
        <dbReference type="SAM" id="Coils"/>
    </source>
</evidence>
<accession>A0AA86QTS3</accession>
<evidence type="ECO:0000313" key="4">
    <source>
        <dbReference type="Proteomes" id="UP001642409"/>
    </source>
</evidence>
<evidence type="ECO:0000313" key="2">
    <source>
        <dbReference type="EMBL" id="CAI9965911.1"/>
    </source>
</evidence>
<reference evidence="2" key="1">
    <citation type="submission" date="2023-06" db="EMBL/GenBank/DDBJ databases">
        <authorList>
            <person name="Kurt Z."/>
        </authorList>
    </citation>
    <scope>NUCLEOTIDE SEQUENCE</scope>
</reference>
<sequence>MQRSYSTLTKTNIMKQENVAQQLKNQISSKLSLIDTMNQEMKDNAKNRFCKTVNAYFPLKQIDSKYIITQKSEYIHLPEIKSSPSCENTNQNYLNRSFIQRYKDKNNIDSPNSSFVAINESKSFSQSQQMKSQVLHWNPYIEDDYEQHTKEINNEVDYIQQGVFCKQLSQDNKQVIEAFYRNTQDLLHIIFTSFSRNEKSLIQTKLSLLKAEFINQMNALTARLYQQTLSKIQINTNDYFELKNNLSLLCDIWKQITRNDSDIPRSTMVYTVSSISELAPINIQFSSLAADKIQLQLFQAEALKRLESVFKEQQMSMNASSNKLLQFVKFEHAYLKIIQQTSSVQVASITHQFIDYIRSCSFVYVIDENAVQQTGLRIRGRIDEISEQNARKLRSVMLMLNNTMAVNSRINLLMQLELSIIEQEMNLKQLNQQYQQYSERDLEQALHQSIGVGFEYITSHVARLSSQPASKSLSLVEAPLIESYTELLLRKLQNATMEQLAAEFAALKSSYIEKLRRYFDQQLKFLQKIVFPIQFEKQSVHIQNIQNLLLEYFTTIQLQETRTFVKSVGNQPRKLCASASEFVDQYNEEVKNVVVQLKEKQVGCYQTNIENIIKLEEQWKNEIEKADIRDRVVLIVIVQDLRSQQIIMSEEKSE</sequence>
<keyword evidence="1" id="KW-0175">Coiled coil</keyword>
<keyword evidence="4" id="KW-1185">Reference proteome</keyword>
<comment type="caution">
    <text evidence="2">The sequence shown here is derived from an EMBL/GenBank/DDBJ whole genome shotgun (WGS) entry which is preliminary data.</text>
</comment>
<dbReference type="EMBL" id="CATOUU010000997">
    <property type="protein sequence ID" value="CAI9965911.1"/>
    <property type="molecule type" value="Genomic_DNA"/>
</dbReference>